<dbReference type="STRING" id="941907.SAMN06295910_1020"/>
<gene>
    <name evidence="1" type="ORF">SAMN06295910_1020</name>
</gene>
<evidence type="ECO:0000313" key="1">
    <source>
        <dbReference type="EMBL" id="SMF62800.1"/>
    </source>
</evidence>
<accession>A0A1X7G3Y2</accession>
<dbReference type="RefSeq" id="WP_085217806.1">
    <property type="nucleotide sequence ID" value="NZ_LT840185.1"/>
</dbReference>
<evidence type="ECO:0000313" key="2">
    <source>
        <dbReference type="Proteomes" id="UP000192934"/>
    </source>
</evidence>
<reference evidence="2" key="1">
    <citation type="submission" date="2017-04" db="EMBL/GenBank/DDBJ databases">
        <authorList>
            <person name="Varghese N."/>
            <person name="Submissions S."/>
        </authorList>
    </citation>
    <scope>NUCLEOTIDE SEQUENCE [LARGE SCALE GENOMIC DNA]</scope>
    <source>
        <strain evidence="2">Dd16</strain>
    </source>
</reference>
<name>A0A1X7G3Y2_9SPHN</name>
<dbReference type="Proteomes" id="UP000192934">
    <property type="component" value="Chromosome I"/>
</dbReference>
<dbReference type="EMBL" id="LT840185">
    <property type="protein sequence ID" value="SMF62800.1"/>
    <property type="molecule type" value="Genomic_DNA"/>
</dbReference>
<sequence length="169" mass="19028">MLTLAALLAVVYPGPQSTAVRQLFRDACVAGELRLTPEQGTVVKWETLPETIRWLRIGNQRRDLTTYIKMSSPPSTYVLITRYPERADGFAPSQCIVASRVMTFEDAAQQLYEGTPDAYAMPSSYGGQLWEIDMPDQGYIKYLFRTSYDFLVLQTNVYGQPKVDAAAKK</sequence>
<proteinExistence type="predicted"/>
<dbReference type="AlphaFoldDB" id="A0A1X7G3Y2"/>
<keyword evidence="2" id="KW-1185">Reference proteome</keyword>
<protein>
    <submittedName>
        <fullName evidence="1">Uncharacterized protein</fullName>
    </submittedName>
</protein>
<organism evidence="1 2">
    <name type="scientific">Allosphingosinicella indica</name>
    <dbReference type="NCBI Taxonomy" id="941907"/>
    <lineage>
        <taxon>Bacteria</taxon>
        <taxon>Pseudomonadati</taxon>
        <taxon>Pseudomonadota</taxon>
        <taxon>Alphaproteobacteria</taxon>
        <taxon>Sphingomonadales</taxon>
        <taxon>Sphingomonadaceae</taxon>
        <taxon>Allosphingosinicella</taxon>
    </lineage>
</organism>